<name>A0A9E5DEJ9_9EURY</name>
<evidence type="ECO:0000256" key="6">
    <source>
        <dbReference type="RuleBase" id="RU361277"/>
    </source>
</evidence>
<evidence type="ECO:0000256" key="3">
    <source>
        <dbReference type="ARBA" id="ARBA00022723"/>
    </source>
</evidence>
<organism evidence="8 9">
    <name type="scientific">Methanoculleus formosensis</name>
    <dbReference type="NCBI Taxonomy" id="2590886"/>
    <lineage>
        <taxon>Archaea</taxon>
        <taxon>Methanobacteriati</taxon>
        <taxon>Methanobacteriota</taxon>
        <taxon>Stenosarchaea group</taxon>
        <taxon>Methanomicrobia</taxon>
        <taxon>Methanomicrobiales</taxon>
        <taxon>Methanomicrobiaceae</taxon>
        <taxon>Methanoculleus</taxon>
    </lineage>
</organism>
<dbReference type="InterPro" id="IPR020843">
    <property type="entry name" value="ER"/>
</dbReference>
<evidence type="ECO:0000256" key="5">
    <source>
        <dbReference type="ARBA" id="ARBA00023002"/>
    </source>
</evidence>
<evidence type="ECO:0000256" key="2">
    <source>
        <dbReference type="ARBA" id="ARBA00008072"/>
    </source>
</evidence>
<dbReference type="InterPro" id="IPR013154">
    <property type="entry name" value="ADH-like_N"/>
</dbReference>
<dbReference type="AlphaFoldDB" id="A0A9E5DEJ9"/>
<dbReference type="SUPFAM" id="SSF50129">
    <property type="entry name" value="GroES-like"/>
    <property type="match status" value="1"/>
</dbReference>
<reference evidence="8" key="1">
    <citation type="submission" date="2019-06" db="EMBL/GenBank/DDBJ databases">
        <title>Methanoculleus strain from Tamsui River, Taipei, Taiwan.</title>
        <authorList>
            <person name="You Y.-T."/>
            <person name="Chen S.-C."/>
            <person name="Lai S.-J."/>
            <person name="Lee Y.-C."/>
            <person name="Lai M.-C."/>
        </authorList>
    </citation>
    <scope>NUCLEOTIDE SEQUENCE</scope>
    <source>
        <strain evidence="8">Afa-1</strain>
    </source>
</reference>
<protein>
    <submittedName>
        <fullName evidence="8">Zinc-binding dehydrogenase</fullName>
    </submittedName>
</protein>
<accession>A0A9E5DEJ9</accession>
<gene>
    <name evidence="8" type="ORF">FKB36_10285</name>
</gene>
<dbReference type="InterPro" id="IPR036291">
    <property type="entry name" value="NAD(P)-bd_dom_sf"/>
</dbReference>
<dbReference type="InterPro" id="IPR011032">
    <property type="entry name" value="GroES-like_sf"/>
</dbReference>
<dbReference type="GO" id="GO:0043168">
    <property type="term" value="F:anion binding"/>
    <property type="evidence" value="ECO:0007669"/>
    <property type="project" value="UniProtKB-ARBA"/>
</dbReference>
<comment type="similarity">
    <text evidence="2 6">Belongs to the zinc-containing alcohol dehydrogenase family.</text>
</comment>
<dbReference type="GO" id="GO:0008270">
    <property type="term" value="F:zinc ion binding"/>
    <property type="evidence" value="ECO:0007669"/>
    <property type="project" value="InterPro"/>
</dbReference>
<keyword evidence="4 6" id="KW-0862">Zinc</keyword>
<dbReference type="InterPro" id="IPR002328">
    <property type="entry name" value="ADH_Zn_CS"/>
</dbReference>
<keyword evidence="5" id="KW-0560">Oxidoreductase</keyword>
<keyword evidence="3 6" id="KW-0479">Metal-binding</keyword>
<evidence type="ECO:0000313" key="8">
    <source>
        <dbReference type="EMBL" id="MCT8337859.1"/>
    </source>
</evidence>
<dbReference type="GO" id="GO:0030554">
    <property type="term" value="F:adenyl nucleotide binding"/>
    <property type="evidence" value="ECO:0007669"/>
    <property type="project" value="UniProtKB-ARBA"/>
</dbReference>
<evidence type="ECO:0000259" key="7">
    <source>
        <dbReference type="SMART" id="SM00829"/>
    </source>
</evidence>
<dbReference type="PROSITE" id="PS00059">
    <property type="entry name" value="ADH_ZINC"/>
    <property type="match status" value="1"/>
</dbReference>
<dbReference type="InterPro" id="IPR013149">
    <property type="entry name" value="ADH-like_C"/>
</dbReference>
<dbReference type="Gene3D" id="3.40.50.720">
    <property type="entry name" value="NAD(P)-binding Rossmann-like Domain"/>
    <property type="match status" value="1"/>
</dbReference>
<dbReference type="SUPFAM" id="SSF51735">
    <property type="entry name" value="NAD(P)-binding Rossmann-fold domains"/>
    <property type="match status" value="1"/>
</dbReference>
<evidence type="ECO:0000256" key="4">
    <source>
        <dbReference type="ARBA" id="ARBA00022833"/>
    </source>
</evidence>
<keyword evidence="9" id="KW-1185">Reference proteome</keyword>
<dbReference type="EMBL" id="VHLL01000006">
    <property type="protein sequence ID" value="MCT8337859.1"/>
    <property type="molecule type" value="Genomic_DNA"/>
</dbReference>
<comment type="caution">
    <text evidence="8">The sequence shown here is derived from an EMBL/GenBank/DDBJ whole genome shotgun (WGS) entry which is preliminary data.</text>
</comment>
<dbReference type="Gene3D" id="3.90.180.10">
    <property type="entry name" value="Medium-chain alcohol dehydrogenases, catalytic domain"/>
    <property type="match status" value="2"/>
</dbReference>
<sequence>MKGWEFTYTHKPLRLVEKPDPVAKPGYVALDVKACGLCHSDVGALEDEKWLALMKYPLIIGHEYAGVITEVGEGVTGYNVGDRVGVCPMPTKDGYGGGYGRDGGYATKSTAPAEMLVPVPDNVSFTYAAAATDAGMTSHHAVAVAGGAGPGINMGIIGIGGLGQIGTRVAVLKGANVYAASRNPAAREEAMKLGCKAAYPSISEVAEHHDLDVIVDFAGAGKTTADALEAVGVNGRVVLVGMAKLETTLNTMPLITKEVTIVGSQGGNVDDIASVYKMMASGDLKPDVIEIGFDDIPAGLEKLKQGGVRGRLVAVMDR</sequence>
<dbReference type="Pfam" id="PF08240">
    <property type="entry name" value="ADH_N"/>
    <property type="match status" value="1"/>
</dbReference>
<dbReference type="GO" id="GO:0044281">
    <property type="term" value="P:small molecule metabolic process"/>
    <property type="evidence" value="ECO:0007669"/>
    <property type="project" value="UniProtKB-ARBA"/>
</dbReference>
<dbReference type="SMART" id="SM00829">
    <property type="entry name" value="PKS_ER"/>
    <property type="match status" value="1"/>
</dbReference>
<dbReference type="Pfam" id="PF00107">
    <property type="entry name" value="ADH_zinc_N"/>
    <property type="match status" value="1"/>
</dbReference>
<comment type="cofactor">
    <cofactor evidence="1 6">
        <name>Zn(2+)</name>
        <dbReference type="ChEBI" id="CHEBI:29105"/>
    </cofactor>
</comment>
<feature type="domain" description="Enoyl reductase (ER)" evidence="7">
    <location>
        <begin position="8"/>
        <end position="314"/>
    </location>
</feature>
<dbReference type="PANTHER" id="PTHR43350">
    <property type="entry name" value="NAD-DEPENDENT ALCOHOL DEHYDROGENASE"/>
    <property type="match status" value="1"/>
</dbReference>
<proteinExistence type="inferred from homology"/>
<evidence type="ECO:0000256" key="1">
    <source>
        <dbReference type="ARBA" id="ARBA00001947"/>
    </source>
</evidence>
<dbReference type="Proteomes" id="UP001065682">
    <property type="component" value="Unassembled WGS sequence"/>
</dbReference>
<dbReference type="PANTHER" id="PTHR43350:SF17">
    <property type="entry name" value="NAD-DEPENDENT ALCOHOL DEHYDROGENASE"/>
    <property type="match status" value="1"/>
</dbReference>
<dbReference type="GO" id="GO:0016616">
    <property type="term" value="F:oxidoreductase activity, acting on the CH-OH group of donors, NAD or NADP as acceptor"/>
    <property type="evidence" value="ECO:0007669"/>
    <property type="project" value="UniProtKB-ARBA"/>
</dbReference>
<evidence type="ECO:0000313" key="9">
    <source>
        <dbReference type="Proteomes" id="UP001065682"/>
    </source>
</evidence>